<proteinExistence type="predicted"/>
<evidence type="ECO:0000313" key="3">
    <source>
        <dbReference type="Proteomes" id="UP001314635"/>
    </source>
</evidence>
<name>A0ABS5GBB6_9BRAD</name>
<dbReference type="RefSeq" id="WP_011942542.1">
    <property type="nucleotide sequence ID" value="NZ_JABFDP010000026.1"/>
</dbReference>
<reference evidence="3" key="1">
    <citation type="journal article" date="2021" name="ISME J.">
        <title>Evolutionary origin and ecological implication of a unique nif island in free-living Bradyrhizobium lineages.</title>
        <authorList>
            <person name="Tao J."/>
        </authorList>
    </citation>
    <scope>NUCLEOTIDE SEQUENCE [LARGE SCALE GENOMIC DNA]</scope>
    <source>
        <strain evidence="3">SZCCT0094</strain>
    </source>
</reference>
<feature type="domain" description="N-acetyltransferase" evidence="1">
    <location>
        <begin position="3"/>
        <end position="145"/>
    </location>
</feature>
<dbReference type="Proteomes" id="UP001314635">
    <property type="component" value="Unassembled WGS sequence"/>
</dbReference>
<gene>
    <name evidence="2" type="ORF">JQ619_23000</name>
</gene>
<dbReference type="InterPro" id="IPR000182">
    <property type="entry name" value="GNAT_dom"/>
</dbReference>
<dbReference type="SUPFAM" id="SSF55729">
    <property type="entry name" value="Acyl-CoA N-acyltransferases (Nat)"/>
    <property type="match status" value="1"/>
</dbReference>
<comment type="caution">
    <text evidence="2">The sequence shown here is derived from an EMBL/GenBank/DDBJ whole genome shotgun (WGS) entry which is preliminary data.</text>
</comment>
<dbReference type="Pfam" id="PF00583">
    <property type="entry name" value="Acetyltransf_1"/>
    <property type="match status" value="1"/>
</dbReference>
<evidence type="ECO:0000259" key="1">
    <source>
        <dbReference type="PROSITE" id="PS51186"/>
    </source>
</evidence>
<dbReference type="PROSITE" id="PS51186">
    <property type="entry name" value="GNAT"/>
    <property type="match status" value="1"/>
</dbReference>
<evidence type="ECO:0000313" key="2">
    <source>
        <dbReference type="EMBL" id="MBR1138637.1"/>
    </source>
</evidence>
<sequence>MTIVLEPVDDQLPIDFHQLELDARAGGHANMTRLSAEFAEAPSMFHRVIAAHVDGVLAGIGAITDEPVPSTQPAWRMRRLYVHRDFRRRRVARTIVADLLRAPAGEIEIVTVHAGSDDAARFWEAIGFDAVAGQGWSHQRRLRSA</sequence>
<dbReference type="EMBL" id="JAFCLK010000022">
    <property type="protein sequence ID" value="MBR1138637.1"/>
    <property type="molecule type" value="Genomic_DNA"/>
</dbReference>
<accession>A0ABS5GBB6</accession>
<keyword evidence="3" id="KW-1185">Reference proteome</keyword>
<dbReference type="InterPro" id="IPR016181">
    <property type="entry name" value="Acyl_CoA_acyltransferase"/>
</dbReference>
<organism evidence="2 3">
    <name type="scientific">Bradyrhizobium denitrificans</name>
    <dbReference type="NCBI Taxonomy" id="2734912"/>
    <lineage>
        <taxon>Bacteria</taxon>
        <taxon>Pseudomonadati</taxon>
        <taxon>Pseudomonadota</taxon>
        <taxon>Alphaproteobacteria</taxon>
        <taxon>Hyphomicrobiales</taxon>
        <taxon>Nitrobacteraceae</taxon>
        <taxon>Bradyrhizobium</taxon>
    </lineage>
</organism>
<dbReference type="Gene3D" id="3.40.630.30">
    <property type="match status" value="1"/>
</dbReference>
<protein>
    <submittedName>
        <fullName evidence="2">GNAT family N-acetyltransferase</fullName>
    </submittedName>
</protein>